<proteinExistence type="predicted"/>
<dbReference type="AlphaFoldDB" id="A0A7S3P8H3"/>
<protein>
    <submittedName>
        <fullName evidence="3">Uncharacterized protein</fullName>
    </submittedName>
</protein>
<feature type="region of interest" description="Disordered" evidence="1">
    <location>
        <begin position="44"/>
        <end position="158"/>
    </location>
</feature>
<feature type="compositionally biased region" description="Low complexity" evidence="1">
    <location>
        <begin position="103"/>
        <end position="130"/>
    </location>
</feature>
<evidence type="ECO:0000256" key="1">
    <source>
        <dbReference type="SAM" id="MobiDB-lite"/>
    </source>
</evidence>
<evidence type="ECO:0000313" key="3">
    <source>
        <dbReference type="EMBL" id="CAE0412964.1"/>
    </source>
</evidence>
<gene>
    <name evidence="3" type="ORF">ACOF00016_LOCUS10222</name>
</gene>
<feature type="chain" id="PRO_5031342733" evidence="2">
    <location>
        <begin position="21"/>
        <end position="392"/>
    </location>
</feature>
<dbReference type="EMBL" id="HBIM01012444">
    <property type="protein sequence ID" value="CAE0412964.1"/>
    <property type="molecule type" value="Transcribed_RNA"/>
</dbReference>
<organism evidence="3">
    <name type="scientific">Amphora coffeiformis</name>
    <dbReference type="NCBI Taxonomy" id="265554"/>
    <lineage>
        <taxon>Eukaryota</taxon>
        <taxon>Sar</taxon>
        <taxon>Stramenopiles</taxon>
        <taxon>Ochrophyta</taxon>
        <taxon>Bacillariophyta</taxon>
        <taxon>Bacillariophyceae</taxon>
        <taxon>Bacillariophycidae</taxon>
        <taxon>Thalassiophysales</taxon>
        <taxon>Catenulaceae</taxon>
        <taxon>Amphora</taxon>
    </lineage>
</organism>
<accession>A0A7S3P8H3</accession>
<feature type="signal peptide" evidence="2">
    <location>
        <begin position="1"/>
        <end position="20"/>
    </location>
</feature>
<sequence>MKTLFALILCYCSIFRGTAASPRRELMMKRTMWRNPHQAWFTNPHLKSQQKEQSAKGKGQVWRAKATKSRAMKWKGKGMAPYQWRKSKSGMDKSSSTMKNTYKGKGYQQMKQGGKGKGSSSSYRGKGYSSMPYKGKGNGAPSGCVPLHQNPSASVQENGLQSSGYFSLRKSPALESPPLLSPHFIHKKQPPYKGYITPAIAPSFYCPETPNLPPALAPRSVNDSPPIPAPTQVPTPSPTLGCGASTMFITDFVIVDADSPISNTTSDYLFSIEEGAAYSLSDIAAAFGATNLALICITDPAPFVTIPFQVGSVGLRDNLYQTHIGLDGFDPAKNFNTENSPPYVLADALGGSYGATDFTLAESWSVTCQAFCEPNLGGEASAPVTRTFRMIA</sequence>
<evidence type="ECO:0000256" key="2">
    <source>
        <dbReference type="SAM" id="SignalP"/>
    </source>
</evidence>
<feature type="compositionally biased region" description="Polar residues" evidence="1">
    <location>
        <begin position="149"/>
        <end position="158"/>
    </location>
</feature>
<feature type="compositionally biased region" description="Basic residues" evidence="1">
    <location>
        <begin position="65"/>
        <end position="76"/>
    </location>
</feature>
<name>A0A7S3P8H3_9STRA</name>
<keyword evidence="2" id="KW-0732">Signal</keyword>
<reference evidence="3" key="1">
    <citation type="submission" date="2021-01" db="EMBL/GenBank/DDBJ databases">
        <authorList>
            <person name="Corre E."/>
            <person name="Pelletier E."/>
            <person name="Niang G."/>
            <person name="Scheremetjew M."/>
            <person name="Finn R."/>
            <person name="Kale V."/>
            <person name="Holt S."/>
            <person name="Cochrane G."/>
            <person name="Meng A."/>
            <person name="Brown T."/>
            <person name="Cohen L."/>
        </authorList>
    </citation>
    <scope>NUCLEOTIDE SEQUENCE</scope>
    <source>
        <strain evidence="3">CCMP127</strain>
    </source>
</reference>